<accession>G0AF66</accession>
<dbReference type="GO" id="GO:0046872">
    <property type="term" value="F:metal ion binding"/>
    <property type="evidence" value="ECO:0007669"/>
    <property type="project" value="UniProtKB-KW"/>
</dbReference>
<evidence type="ECO:0000256" key="5">
    <source>
        <dbReference type="ARBA" id="ARBA00023002"/>
    </source>
</evidence>
<evidence type="ECO:0000256" key="4">
    <source>
        <dbReference type="ARBA" id="ARBA00022723"/>
    </source>
</evidence>
<evidence type="ECO:0000256" key="3">
    <source>
        <dbReference type="ARBA" id="ARBA00022688"/>
    </source>
</evidence>
<evidence type="ECO:0000256" key="1">
    <source>
        <dbReference type="ARBA" id="ARBA00004749"/>
    </source>
</evidence>
<comment type="subcellular location">
    <subcellularLocation>
        <location evidence="9">Cell membrane</location>
        <topology evidence="9">Peripheral membrane protein</topology>
    </subcellularLocation>
</comment>
<dbReference type="Proteomes" id="UP000008392">
    <property type="component" value="Chromosome"/>
</dbReference>
<feature type="binding site" evidence="9">
    <location>
        <position position="201"/>
    </location>
    <ligand>
        <name>Fe cation</name>
        <dbReference type="ChEBI" id="CHEBI:24875"/>
        <label>2</label>
    </ligand>
</feature>
<evidence type="ECO:0000256" key="8">
    <source>
        <dbReference type="ARBA" id="ARBA00023136"/>
    </source>
</evidence>
<dbReference type="HAMAP" id="MF_01658">
    <property type="entry name" value="COQ7"/>
    <property type="match status" value="1"/>
</dbReference>
<evidence type="ECO:0000313" key="11">
    <source>
        <dbReference type="Proteomes" id="UP000008392"/>
    </source>
</evidence>
<feature type="binding site" evidence="9">
    <location>
        <position position="204"/>
    </location>
    <ligand>
        <name>Fe cation</name>
        <dbReference type="ChEBI" id="CHEBI:24875"/>
        <label>2</label>
    </ligand>
</feature>
<dbReference type="HOGENOM" id="CLU_088601_0_0_4"/>
<dbReference type="STRING" id="1005048.CFU_3970"/>
<dbReference type="PANTHER" id="PTHR11237:SF4">
    <property type="entry name" value="5-DEMETHOXYUBIQUINONE HYDROXYLASE, MITOCHONDRIAL"/>
    <property type="match status" value="1"/>
</dbReference>
<protein>
    <recommendedName>
        <fullName evidence="9">3-demethoxyubiquinol 3-hydroxylase</fullName>
        <shortName evidence="9">DMQ hydroxylase</shortName>
        <ecNumber evidence="9">1.14.99.60</ecNumber>
    </recommendedName>
    <alternativeName>
        <fullName evidence="9">2-nonaprenyl-3-methyl-6-methoxy-1,4-benzoquinol hydroxylase</fullName>
    </alternativeName>
</protein>
<keyword evidence="5 9" id="KW-0560">Oxidoreductase</keyword>
<keyword evidence="7 9" id="KW-0503">Monooxygenase</keyword>
<feature type="binding site" evidence="9">
    <location>
        <position position="87"/>
    </location>
    <ligand>
        <name>Fe cation</name>
        <dbReference type="ChEBI" id="CHEBI:24875"/>
        <label>1</label>
    </ligand>
</feature>
<keyword evidence="11" id="KW-1185">Reference proteome</keyword>
<dbReference type="GO" id="GO:0006744">
    <property type="term" value="P:ubiquinone biosynthetic process"/>
    <property type="evidence" value="ECO:0007669"/>
    <property type="project" value="UniProtKB-UniRule"/>
</dbReference>
<dbReference type="Pfam" id="PF03232">
    <property type="entry name" value="COQ7"/>
    <property type="match status" value="1"/>
</dbReference>
<dbReference type="CDD" id="cd01042">
    <property type="entry name" value="DMQH"/>
    <property type="match status" value="1"/>
</dbReference>
<dbReference type="InterPro" id="IPR047809">
    <property type="entry name" value="COQ7_proteobact"/>
</dbReference>
<comment type="cofactor">
    <cofactor evidence="9">
        <name>Fe cation</name>
        <dbReference type="ChEBI" id="CHEBI:24875"/>
    </cofactor>
    <text evidence="9">Binds 2 iron ions per subunit.</text>
</comment>
<evidence type="ECO:0000256" key="7">
    <source>
        <dbReference type="ARBA" id="ARBA00023033"/>
    </source>
</evidence>
<dbReference type="EC" id="1.14.99.60" evidence="9"/>
<dbReference type="AlphaFoldDB" id="G0AF66"/>
<reference evidence="10 11" key="2">
    <citation type="journal article" date="2006" name="J. Microbiol. Methods">
        <title>Genomic flank-sequencing of plasposon insertion sites for rapid identification of functional genes.</title>
        <authorList>
            <person name="Leveau J.H."/>
            <person name="Gerards S."/>
            <person name="Fritsche K."/>
            <person name="Zondag G."/>
            <person name="van Veen J.A."/>
        </authorList>
    </citation>
    <scope>NUCLEOTIDE SEQUENCE [LARGE SCALE GENOMIC DNA]</scope>
    <source>
        <strain evidence="10 11">Ter331</strain>
    </source>
</reference>
<feature type="binding site" evidence="9">
    <location>
        <position position="201"/>
    </location>
    <ligand>
        <name>Fe cation</name>
        <dbReference type="ChEBI" id="CHEBI:24875"/>
        <label>1</label>
    </ligand>
</feature>
<dbReference type="SUPFAM" id="SSF47240">
    <property type="entry name" value="Ferritin-like"/>
    <property type="match status" value="1"/>
</dbReference>
<evidence type="ECO:0000256" key="2">
    <source>
        <dbReference type="ARBA" id="ARBA00022475"/>
    </source>
</evidence>
<dbReference type="KEGG" id="cfu:CFU_3970"/>
<dbReference type="Gene3D" id="1.20.1260.10">
    <property type="match status" value="1"/>
</dbReference>
<dbReference type="UniPathway" id="UPA00232"/>
<comment type="catalytic activity">
    <reaction evidence="9">
        <text>a 5-methoxy-2-methyl-3-(all-trans-polyprenyl)benzene-1,4-diol + AH2 + O2 = a 3-demethylubiquinol + A + H2O</text>
        <dbReference type="Rhea" id="RHEA:50908"/>
        <dbReference type="Rhea" id="RHEA-COMP:10859"/>
        <dbReference type="Rhea" id="RHEA-COMP:10914"/>
        <dbReference type="ChEBI" id="CHEBI:13193"/>
        <dbReference type="ChEBI" id="CHEBI:15377"/>
        <dbReference type="ChEBI" id="CHEBI:15379"/>
        <dbReference type="ChEBI" id="CHEBI:17499"/>
        <dbReference type="ChEBI" id="CHEBI:84167"/>
        <dbReference type="ChEBI" id="CHEBI:84422"/>
        <dbReference type="EC" id="1.14.99.60"/>
    </reaction>
</comment>
<dbReference type="EMBL" id="CP002745">
    <property type="protein sequence ID" value="AEK63793.1"/>
    <property type="molecule type" value="Genomic_DNA"/>
</dbReference>
<keyword evidence="8 9" id="KW-0472">Membrane</keyword>
<reference evidence="10 11" key="4">
    <citation type="journal article" date="2010" name="Environ. Microbiol.">
        <title>The bacterial genus Collimonas: mycophagy, weathering and other adaptive solutions to life in oligotrophic soil environments.</title>
        <authorList>
            <person name="Leveau J.H."/>
            <person name="Uroz S."/>
            <person name="de Boer W."/>
        </authorList>
    </citation>
    <scope>NUCLEOTIDE SEQUENCE [LARGE SCALE GENOMIC DNA]</scope>
    <source>
        <strain evidence="10 11">Ter331</strain>
    </source>
</reference>
<proteinExistence type="inferred from homology"/>
<organism evidence="10 11">
    <name type="scientific">Collimonas fungivorans (strain Ter331)</name>
    <dbReference type="NCBI Taxonomy" id="1005048"/>
    <lineage>
        <taxon>Bacteria</taxon>
        <taxon>Pseudomonadati</taxon>
        <taxon>Pseudomonadota</taxon>
        <taxon>Betaproteobacteria</taxon>
        <taxon>Burkholderiales</taxon>
        <taxon>Oxalobacteraceae</taxon>
        <taxon>Collimonas</taxon>
    </lineage>
</organism>
<keyword evidence="3 9" id="KW-0831">Ubiquinone biosynthesis</keyword>
<reference evidence="10 11" key="5">
    <citation type="journal article" date="2011" name="ISME J.">
        <title>Dual transcriptional profiling of a bacterial/fungal confrontation: Collimonas fungivorans versus Aspergillus niger.</title>
        <authorList>
            <person name="Mela F."/>
            <person name="Fritsche K."/>
            <person name="de Boer W."/>
            <person name="van Veen J.A."/>
            <person name="de Graaff L.H."/>
            <person name="van den Berg M."/>
            <person name="Leveau J.H."/>
        </authorList>
    </citation>
    <scope>NUCLEOTIDE SEQUENCE [LARGE SCALE GENOMIC DNA]</scope>
    <source>
        <strain evidence="10 11">Ter331</strain>
    </source>
</reference>
<feature type="binding site" evidence="9">
    <location>
        <position position="120"/>
    </location>
    <ligand>
        <name>Fe cation</name>
        <dbReference type="ChEBI" id="CHEBI:24875"/>
        <label>1</label>
    </ligand>
</feature>
<reference evidence="10 11" key="1">
    <citation type="journal article" date="2004" name="Environ. Microbiol.">
        <title>Phylogeny-function analysis of (meta)genomic libraries: screening for expression of ribosomal RNA genes by large-insert library fluorescent in situ hybridization (LIL-FISH).</title>
        <authorList>
            <person name="Leveau J.H."/>
            <person name="Gerards S."/>
            <person name="de Boer W."/>
            <person name="van Veen J.A."/>
        </authorList>
    </citation>
    <scope>NUCLEOTIDE SEQUENCE [LARGE SCALE GENOMIC DNA]</scope>
    <source>
        <strain evidence="10 11">Ter331</strain>
    </source>
</reference>
<keyword evidence="2 9" id="KW-1003">Cell membrane</keyword>
<feature type="binding site" evidence="9">
    <location>
        <position position="117"/>
    </location>
    <ligand>
        <name>Fe cation</name>
        <dbReference type="ChEBI" id="CHEBI:24875"/>
        <label>1</label>
    </ligand>
</feature>
<sequence length="238" mass="25998">MPMPRCFVQSAANEAGLIKSTYFILKAILHMLFLDRVIADFDNALRVITGQASASRPNPALLAADGVLDAAEQRHSAGLMRVNHVGEVCAQALYDAQGRFAQGDPIKQQFAAAGREEEDHLAWTAERLRELGSHVSLLNPLWYAGSYALGTLAARLGDVRSLSFVSETERQVEAHLSSHLEQLPLQDAKSRAIVEQMRDDEIAHGAAARSLGAAEMPRPVQKVMQAMSKVMTTVAYYV</sequence>
<reference evidence="10 11" key="3">
    <citation type="journal article" date="2008" name="FEMS Microbiol. Ecol.">
        <title>Identification and characterization of genes underlying chitinolysis in Collimonas fungivorans Ter331.</title>
        <authorList>
            <person name="Fritsche K."/>
            <person name="de Boer W."/>
            <person name="Gerards S."/>
            <person name="van den Berg M."/>
            <person name="van Veen J.A."/>
            <person name="Leveau J.H."/>
        </authorList>
    </citation>
    <scope>NUCLEOTIDE SEQUENCE [LARGE SCALE GENOMIC DNA]</scope>
    <source>
        <strain evidence="10 11">Ter331</strain>
    </source>
</reference>
<evidence type="ECO:0000313" key="10">
    <source>
        <dbReference type="EMBL" id="AEK63793.1"/>
    </source>
</evidence>
<dbReference type="PANTHER" id="PTHR11237">
    <property type="entry name" value="COENZYME Q10 BIOSYNTHESIS PROTEIN 7"/>
    <property type="match status" value="1"/>
</dbReference>
<comment type="pathway">
    <text evidence="1 9">Cofactor biosynthesis; ubiquinone biosynthesis.</text>
</comment>
<dbReference type="eggNOG" id="COG2941">
    <property type="taxonomic scope" value="Bacteria"/>
</dbReference>
<comment type="similarity">
    <text evidence="9">Belongs to the COQ7 family.</text>
</comment>
<dbReference type="InterPro" id="IPR012347">
    <property type="entry name" value="Ferritin-like"/>
</dbReference>
<reference evidence="11" key="6">
    <citation type="submission" date="2011-05" db="EMBL/GenBank/DDBJ databases">
        <title>Complete sequence of Collimonas fungivorans Ter331.</title>
        <authorList>
            <person name="Leveau J.H."/>
        </authorList>
    </citation>
    <scope>NUCLEOTIDE SEQUENCE [LARGE SCALE GENOMIC DNA]</scope>
    <source>
        <strain evidence="11">Ter331</strain>
    </source>
</reference>
<keyword evidence="6 9" id="KW-0408">Iron</keyword>
<feature type="binding site" evidence="9">
    <location>
        <position position="117"/>
    </location>
    <ligand>
        <name>Fe cation</name>
        <dbReference type="ChEBI" id="CHEBI:24875"/>
        <label>2</label>
    </ligand>
</feature>
<dbReference type="InterPro" id="IPR009078">
    <property type="entry name" value="Ferritin-like_SF"/>
</dbReference>
<dbReference type="NCBIfam" id="NF033656">
    <property type="entry name" value="DMQ_monoox_COQ7"/>
    <property type="match status" value="1"/>
</dbReference>
<dbReference type="InterPro" id="IPR011566">
    <property type="entry name" value="Ubq_synth_Coq7"/>
</dbReference>
<name>G0AF66_COLFT</name>
<comment type="function">
    <text evidence="9">Catalyzes the hydroxylation of 2-nonaprenyl-3-methyl-6-methoxy-1,4-benzoquinol during ubiquinone biosynthesis.</text>
</comment>
<evidence type="ECO:0000256" key="6">
    <source>
        <dbReference type="ARBA" id="ARBA00023004"/>
    </source>
</evidence>
<keyword evidence="4 9" id="KW-0479">Metal-binding</keyword>
<dbReference type="GO" id="GO:0005886">
    <property type="term" value="C:plasma membrane"/>
    <property type="evidence" value="ECO:0007669"/>
    <property type="project" value="UniProtKB-SubCell"/>
</dbReference>
<evidence type="ECO:0000256" key="9">
    <source>
        <dbReference type="HAMAP-Rule" id="MF_01658"/>
    </source>
</evidence>
<feature type="binding site" evidence="9">
    <location>
        <position position="169"/>
    </location>
    <ligand>
        <name>Fe cation</name>
        <dbReference type="ChEBI" id="CHEBI:24875"/>
        <label>2</label>
    </ligand>
</feature>
<dbReference type="GO" id="GO:0008682">
    <property type="term" value="F:3-demethoxyubiquinol 3-hydroxylase activity"/>
    <property type="evidence" value="ECO:0007669"/>
    <property type="project" value="UniProtKB-EC"/>
</dbReference>
<gene>
    <name evidence="9" type="primary">coq7</name>
    <name evidence="10" type="ordered locus">CFU_3970</name>
</gene>